<keyword evidence="1" id="KW-0732">Signal</keyword>
<evidence type="ECO:0000313" key="2">
    <source>
        <dbReference type="EMBL" id="OEL18950.1"/>
    </source>
</evidence>
<evidence type="ECO:0008006" key="4">
    <source>
        <dbReference type="Google" id="ProtNLM"/>
    </source>
</evidence>
<evidence type="ECO:0000256" key="1">
    <source>
        <dbReference type="SAM" id="SignalP"/>
    </source>
</evidence>
<proteinExistence type="predicted"/>
<dbReference type="AlphaFoldDB" id="A0A1E5V1C0"/>
<protein>
    <recommendedName>
        <fullName evidence="4">Bifunctional inhibitor/plant lipid transfer protein/seed storage helical domain-containing protein</fullName>
    </recommendedName>
</protein>
<name>A0A1E5V1C0_9POAL</name>
<dbReference type="OrthoDB" id="689764at2759"/>
<reference evidence="2 3" key="1">
    <citation type="submission" date="2016-09" db="EMBL/GenBank/DDBJ databases">
        <title>The draft genome of Dichanthelium oligosanthes: A C3 panicoid grass species.</title>
        <authorList>
            <person name="Studer A.J."/>
            <person name="Schnable J.C."/>
            <person name="Brutnell T.P."/>
        </authorList>
    </citation>
    <scope>NUCLEOTIDE SEQUENCE [LARGE SCALE GENOMIC DNA]</scope>
    <source>
        <strain evidence="3">cv. Kellogg 1175</strain>
        <tissue evidence="2">Leaf</tissue>
    </source>
</reference>
<comment type="caution">
    <text evidence="2">The sequence shown here is derived from an EMBL/GenBank/DDBJ whole genome shotgun (WGS) entry which is preliminary data.</text>
</comment>
<dbReference type="EMBL" id="LWDX02055071">
    <property type="protein sequence ID" value="OEL18950.1"/>
    <property type="molecule type" value="Genomic_DNA"/>
</dbReference>
<feature type="signal peptide" evidence="1">
    <location>
        <begin position="1"/>
        <end position="26"/>
    </location>
</feature>
<sequence>MATCAVNKKLQLAAVLYLALVVAAAATRHEAEMIKQECTVPEKVEACVQQIQDDLTKPREMETLLKPSCCVELREQLGCACALRDAVLKAGLDIGAPFCTKASGCQ</sequence>
<evidence type="ECO:0000313" key="3">
    <source>
        <dbReference type="Proteomes" id="UP000095767"/>
    </source>
</evidence>
<gene>
    <name evidence="2" type="ORF">BAE44_0020031</name>
</gene>
<organism evidence="2 3">
    <name type="scientific">Dichanthelium oligosanthes</name>
    <dbReference type="NCBI Taxonomy" id="888268"/>
    <lineage>
        <taxon>Eukaryota</taxon>
        <taxon>Viridiplantae</taxon>
        <taxon>Streptophyta</taxon>
        <taxon>Embryophyta</taxon>
        <taxon>Tracheophyta</taxon>
        <taxon>Spermatophyta</taxon>
        <taxon>Magnoliopsida</taxon>
        <taxon>Liliopsida</taxon>
        <taxon>Poales</taxon>
        <taxon>Poaceae</taxon>
        <taxon>PACMAD clade</taxon>
        <taxon>Panicoideae</taxon>
        <taxon>Panicodae</taxon>
        <taxon>Paniceae</taxon>
        <taxon>Dichantheliinae</taxon>
        <taxon>Dichanthelium</taxon>
    </lineage>
</organism>
<accession>A0A1E5V1C0</accession>
<dbReference type="Proteomes" id="UP000095767">
    <property type="component" value="Unassembled WGS sequence"/>
</dbReference>
<feature type="chain" id="PRO_5009187594" description="Bifunctional inhibitor/plant lipid transfer protein/seed storage helical domain-containing protein" evidence="1">
    <location>
        <begin position="27"/>
        <end position="106"/>
    </location>
</feature>
<keyword evidence="3" id="KW-1185">Reference proteome</keyword>